<gene>
    <name evidence="2" type="ORF">RN607_08280</name>
</gene>
<keyword evidence="1" id="KW-0732">Signal</keyword>
<dbReference type="InterPro" id="IPR001940">
    <property type="entry name" value="Peptidase_S1C"/>
</dbReference>
<name>A0AA96F8N7_9MICO</name>
<evidence type="ECO:0000313" key="2">
    <source>
        <dbReference type="EMBL" id="WNM26196.1"/>
    </source>
</evidence>
<dbReference type="KEGG" id="dcp:RN607_08280"/>
<dbReference type="GO" id="GO:0004252">
    <property type="term" value="F:serine-type endopeptidase activity"/>
    <property type="evidence" value="ECO:0007669"/>
    <property type="project" value="InterPro"/>
</dbReference>
<accession>A0AA96F8N7</accession>
<dbReference type="GO" id="GO:0006508">
    <property type="term" value="P:proteolysis"/>
    <property type="evidence" value="ECO:0007669"/>
    <property type="project" value="UniProtKB-KW"/>
</dbReference>
<dbReference type="RefSeq" id="WP_313541806.1">
    <property type="nucleotide sequence ID" value="NZ_CP134880.1"/>
</dbReference>
<evidence type="ECO:0000256" key="1">
    <source>
        <dbReference type="SAM" id="SignalP"/>
    </source>
</evidence>
<dbReference type="PANTHER" id="PTHR22939">
    <property type="entry name" value="SERINE PROTEASE FAMILY S1C HTRA-RELATED"/>
    <property type="match status" value="1"/>
</dbReference>
<feature type="chain" id="PRO_5041678658" evidence="1">
    <location>
        <begin position="24"/>
        <end position="254"/>
    </location>
</feature>
<dbReference type="InterPro" id="IPR009003">
    <property type="entry name" value="Peptidase_S1_PA"/>
</dbReference>
<keyword evidence="2" id="KW-0378">Hydrolase</keyword>
<dbReference type="SUPFAM" id="SSF50494">
    <property type="entry name" value="Trypsin-like serine proteases"/>
    <property type="match status" value="1"/>
</dbReference>
<protein>
    <submittedName>
        <fullName evidence="2">Serine protease</fullName>
    </submittedName>
</protein>
<organism evidence="2">
    <name type="scientific">Demequina capsici</name>
    <dbReference type="NCBI Taxonomy" id="3075620"/>
    <lineage>
        <taxon>Bacteria</taxon>
        <taxon>Bacillati</taxon>
        <taxon>Actinomycetota</taxon>
        <taxon>Actinomycetes</taxon>
        <taxon>Micrococcales</taxon>
        <taxon>Demequinaceae</taxon>
        <taxon>Demequina</taxon>
    </lineage>
</organism>
<proteinExistence type="predicted"/>
<dbReference type="Pfam" id="PF13365">
    <property type="entry name" value="Trypsin_2"/>
    <property type="match status" value="1"/>
</dbReference>
<dbReference type="PRINTS" id="PR00834">
    <property type="entry name" value="PROTEASES2C"/>
</dbReference>
<reference evidence="2" key="1">
    <citation type="submission" date="2023-09" db="EMBL/GenBank/DDBJ databases">
        <title>Demequina sp. a novel bacteria isolated from Capsicum annuum.</title>
        <authorList>
            <person name="Humaira Z."/>
            <person name="Lee J."/>
            <person name="Cho D."/>
        </authorList>
    </citation>
    <scope>NUCLEOTIDE SEQUENCE</scope>
    <source>
        <strain evidence="2">PMTSA13</strain>
    </source>
</reference>
<dbReference type="Proteomes" id="UP001303408">
    <property type="component" value="Chromosome"/>
</dbReference>
<dbReference type="PROSITE" id="PS51257">
    <property type="entry name" value="PROKAR_LIPOPROTEIN"/>
    <property type="match status" value="1"/>
</dbReference>
<dbReference type="PANTHER" id="PTHR22939:SF129">
    <property type="entry name" value="SERINE PROTEASE HTRA2, MITOCHONDRIAL"/>
    <property type="match status" value="1"/>
</dbReference>
<keyword evidence="2" id="KW-0645">Protease</keyword>
<dbReference type="EMBL" id="CP134880">
    <property type="protein sequence ID" value="WNM26196.1"/>
    <property type="molecule type" value="Genomic_DNA"/>
</dbReference>
<sequence length="254" mass="25924">MRRRPLAALAVSCALVTGCSVLPSGPTPMPSDWIPQSSISPAARSGAMSPDGFSVAQRMTVRVRNIGCGFIATGTGFAYDDSTLITNRHVIEDSRSIEVSTYNGDNLNATAVSSTTVADIAIVRTNQAVLSSYAILAQQDPEPGDVITVIGYPNGGELTSVSGVVLGSTADPLDAAIGKVLVTSAEVEPGSSGSPVLSEDGEVVGVVYAKTDDGNSLIVPVSTLRTLLSETSLLVPEAPSCTTSAFDGSVYVGG</sequence>
<dbReference type="AlphaFoldDB" id="A0AA96F8N7"/>
<dbReference type="InterPro" id="IPR043504">
    <property type="entry name" value="Peptidase_S1_PA_chymotrypsin"/>
</dbReference>
<feature type="signal peptide" evidence="1">
    <location>
        <begin position="1"/>
        <end position="23"/>
    </location>
</feature>
<dbReference type="Gene3D" id="2.40.10.10">
    <property type="entry name" value="Trypsin-like serine proteases"/>
    <property type="match status" value="2"/>
</dbReference>